<sequence>MIDTLPQDRSARVLVVVAHPDDETFGTGSLLLHLAAAGVTTAVCCASRGEAGEVREGVTVPPGGLAALREAELREAADLLGVSEIHLLDLVDSGMTGAAPSDSVTGVPLRELVRRLSQVVLGFRPDALVTLDGRDGHRDHLRVRDAAERVGQDLGIPTWLHCLPRRLMREWAQLLAGRDPHSPYLALGELGTPDETITMRIDTSSHYERRAQAIALHRSQTSPYEALPEELRRAFLAAEHMVAPTGRTQASPHGARDPESMGHHHTRSGCYWVHLEGRWSCALVSVTPAVR</sequence>
<organism evidence="2 3">
    <name type="scientific">Leekyejoonella antrihumi</name>
    <dbReference type="NCBI Taxonomy" id="1660198"/>
    <lineage>
        <taxon>Bacteria</taxon>
        <taxon>Bacillati</taxon>
        <taxon>Actinomycetota</taxon>
        <taxon>Actinomycetes</taxon>
        <taxon>Micrococcales</taxon>
        <taxon>Dermacoccaceae</taxon>
        <taxon>Leekyejoonella</taxon>
    </lineage>
</organism>
<reference evidence="2 3" key="2">
    <citation type="submission" date="2019-08" db="EMBL/GenBank/DDBJ databases">
        <title>Jejuicoccus antrihumi gen. nov., sp. nov., a new member of the family Dermacoccaceae isolated from a cave.</title>
        <authorList>
            <person name="Schumann P."/>
            <person name="Kim I.S."/>
        </authorList>
    </citation>
    <scope>NUCLEOTIDE SEQUENCE [LARGE SCALE GENOMIC DNA]</scope>
    <source>
        <strain evidence="2 3">C5-26</strain>
    </source>
</reference>
<dbReference type="RefSeq" id="WP_146316365.1">
    <property type="nucleotide sequence ID" value="NZ_VCQV01000009.1"/>
</dbReference>
<keyword evidence="3" id="KW-1185">Reference proteome</keyword>
<dbReference type="GO" id="GO:0016811">
    <property type="term" value="F:hydrolase activity, acting on carbon-nitrogen (but not peptide) bonds, in linear amides"/>
    <property type="evidence" value="ECO:0007669"/>
    <property type="project" value="TreeGrafter"/>
</dbReference>
<name>A0A563E4M2_9MICO</name>
<evidence type="ECO:0000313" key="3">
    <source>
        <dbReference type="Proteomes" id="UP000320244"/>
    </source>
</evidence>
<dbReference type="PANTHER" id="PTHR12993:SF11">
    <property type="entry name" value="N-ACETYLGLUCOSAMINYL-PHOSPHATIDYLINOSITOL DE-N-ACETYLASE"/>
    <property type="match status" value="1"/>
</dbReference>
<dbReference type="SUPFAM" id="SSF102588">
    <property type="entry name" value="LmbE-like"/>
    <property type="match status" value="1"/>
</dbReference>
<proteinExistence type="predicted"/>
<dbReference type="Gene3D" id="3.40.50.10320">
    <property type="entry name" value="LmbE-like"/>
    <property type="match status" value="1"/>
</dbReference>
<keyword evidence="1" id="KW-0862">Zinc</keyword>
<dbReference type="OrthoDB" id="116799at2"/>
<evidence type="ECO:0000313" key="2">
    <source>
        <dbReference type="EMBL" id="TWP36824.1"/>
    </source>
</evidence>
<dbReference type="AlphaFoldDB" id="A0A563E4M2"/>
<dbReference type="GO" id="GO:0016137">
    <property type="term" value="P:glycoside metabolic process"/>
    <property type="evidence" value="ECO:0007669"/>
    <property type="project" value="UniProtKB-ARBA"/>
</dbReference>
<dbReference type="InterPro" id="IPR003737">
    <property type="entry name" value="GlcNAc_PI_deacetylase-related"/>
</dbReference>
<gene>
    <name evidence="2" type="ORF">FGL98_08700</name>
</gene>
<evidence type="ECO:0000256" key="1">
    <source>
        <dbReference type="ARBA" id="ARBA00022833"/>
    </source>
</evidence>
<accession>A0A563E4M2</accession>
<dbReference type="PANTHER" id="PTHR12993">
    <property type="entry name" value="N-ACETYLGLUCOSAMINYL-PHOSPHATIDYLINOSITOL DE-N-ACETYLASE-RELATED"/>
    <property type="match status" value="1"/>
</dbReference>
<dbReference type="Pfam" id="PF02585">
    <property type="entry name" value="PIG-L"/>
    <property type="match status" value="1"/>
</dbReference>
<reference evidence="2 3" key="1">
    <citation type="submission" date="2019-05" db="EMBL/GenBank/DDBJ databases">
        <authorList>
            <person name="Lee S.D."/>
        </authorList>
    </citation>
    <scope>NUCLEOTIDE SEQUENCE [LARGE SCALE GENOMIC DNA]</scope>
    <source>
        <strain evidence="2 3">C5-26</strain>
    </source>
</reference>
<dbReference type="Proteomes" id="UP000320244">
    <property type="component" value="Unassembled WGS sequence"/>
</dbReference>
<comment type="caution">
    <text evidence="2">The sequence shown here is derived from an EMBL/GenBank/DDBJ whole genome shotgun (WGS) entry which is preliminary data.</text>
</comment>
<dbReference type="EMBL" id="VCQV01000009">
    <property type="protein sequence ID" value="TWP36824.1"/>
    <property type="molecule type" value="Genomic_DNA"/>
</dbReference>
<dbReference type="InterPro" id="IPR024078">
    <property type="entry name" value="LmbE-like_dom_sf"/>
</dbReference>
<protein>
    <submittedName>
        <fullName evidence="2">PIG-L family deacetylase</fullName>
    </submittedName>
</protein>